<dbReference type="GO" id="GO:0005524">
    <property type="term" value="F:ATP binding"/>
    <property type="evidence" value="ECO:0007669"/>
    <property type="project" value="UniProtKB-KW"/>
</dbReference>
<sequence length="243" mass="26828">MLRVEDLHAWYGPSPVLRGVHLHVQRGEILALLGRNGSGRSTLARALMGLTACRGRIRWQASADAPEMDLTGLPPHAIARLGMGYVPEHRDIFPRLSVLQNLLLGQQRRATRTAAPERPPWGLADAYRLFPRLRERQHMPAGVLSGGEQQMLALCRTMMGEPSLVLIDEPTEGLAPMLVTQVAQFLQTLRARGVAVLLIEQKLAIALEVADRCLVMGHGRIVFEGSPAQLRADAAVRQQWLQV</sequence>
<dbReference type="PANTHER" id="PTHR43820:SF2">
    <property type="entry name" value="ABC TRANSPORTER ATP-BINDING PROTEIN"/>
    <property type="match status" value="1"/>
</dbReference>
<evidence type="ECO:0000256" key="5">
    <source>
        <dbReference type="ARBA" id="ARBA00022840"/>
    </source>
</evidence>
<evidence type="ECO:0000259" key="7">
    <source>
        <dbReference type="PROSITE" id="PS50893"/>
    </source>
</evidence>
<dbReference type="RefSeq" id="WP_122248811.1">
    <property type="nucleotide sequence ID" value="NZ_RDQK01000026.1"/>
</dbReference>
<proteinExistence type="inferred from homology"/>
<evidence type="ECO:0000256" key="1">
    <source>
        <dbReference type="ARBA" id="ARBA00005417"/>
    </source>
</evidence>
<evidence type="ECO:0000313" key="11">
    <source>
        <dbReference type="Proteomes" id="UP000281171"/>
    </source>
</evidence>
<dbReference type="EMBL" id="RDQK01000026">
    <property type="protein sequence ID" value="RMX07076.1"/>
    <property type="molecule type" value="Genomic_DNA"/>
</dbReference>
<dbReference type="InterPro" id="IPR003439">
    <property type="entry name" value="ABC_transporter-like_ATP-bd"/>
</dbReference>
<comment type="similarity">
    <text evidence="1">Belongs to the ABC transporter superfamily.</text>
</comment>
<dbReference type="EMBL" id="RDQL01000021">
    <property type="protein sequence ID" value="RMW96174.1"/>
    <property type="molecule type" value="Genomic_DNA"/>
</dbReference>
<dbReference type="SMART" id="SM00382">
    <property type="entry name" value="AAA"/>
    <property type="match status" value="1"/>
</dbReference>
<evidence type="ECO:0000256" key="2">
    <source>
        <dbReference type="ARBA" id="ARBA00022448"/>
    </source>
</evidence>
<dbReference type="CDD" id="cd03224">
    <property type="entry name" value="ABC_TM1139_LivF_branched"/>
    <property type="match status" value="1"/>
</dbReference>
<keyword evidence="3" id="KW-1003">Cell membrane</keyword>
<dbReference type="AlphaFoldDB" id="A0A3M6Q0C7"/>
<evidence type="ECO:0000256" key="4">
    <source>
        <dbReference type="ARBA" id="ARBA00022741"/>
    </source>
</evidence>
<protein>
    <submittedName>
        <fullName evidence="8">ABC transporter ATP-binding protein</fullName>
    </submittedName>
</protein>
<feature type="domain" description="ABC transporter" evidence="7">
    <location>
        <begin position="2"/>
        <end position="243"/>
    </location>
</feature>
<gene>
    <name evidence="9" type="ORF">EBQ24_10455</name>
    <name evidence="8" type="ORF">EBQ25_11340</name>
</gene>
<evidence type="ECO:0000256" key="6">
    <source>
        <dbReference type="ARBA" id="ARBA00022970"/>
    </source>
</evidence>
<dbReference type="SUPFAM" id="SSF52540">
    <property type="entry name" value="P-loop containing nucleoside triphosphate hydrolases"/>
    <property type="match status" value="1"/>
</dbReference>
<dbReference type="GO" id="GO:0015658">
    <property type="term" value="F:branched-chain amino acid transmembrane transporter activity"/>
    <property type="evidence" value="ECO:0007669"/>
    <property type="project" value="TreeGrafter"/>
</dbReference>
<keyword evidence="6" id="KW-0029">Amino-acid transport</keyword>
<keyword evidence="5 8" id="KW-0067">ATP-binding</keyword>
<dbReference type="Pfam" id="PF00005">
    <property type="entry name" value="ABC_tran"/>
    <property type="match status" value="1"/>
</dbReference>
<dbReference type="Proteomes" id="UP000281171">
    <property type="component" value="Unassembled WGS sequence"/>
</dbReference>
<organism evidence="8 10">
    <name type="scientific">Allofranklinella schreckenbergeri</name>
    <dbReference type="NCBI Taxonomy" id="1076744"/>
    <lineage>
        <taxon>Bacteria</taxon>
        <taxon>Pseudomonadati</taxon>
        <taxon>Pseudomonadota</taxon>
        <taxon>Betaproteobacteria</taxon>
        <taxon>Burkholderiales</taxon>
        <taxon>Comamonadaceae</taxon>
        <taxon>Allofranklinella</taxon>
    </lineage>
</organism>
<dbReference type="GO" id="GO:0015807">
    <property type="term" value="P:L-amino acid transport"/>
    <property type="evidence" value="ECO:0007669"/>
    <property type="project" value="TreeGrafter"/>
</dbReference>
<dbReference type="InterPro" id="IPR052156">
    <property type="entry name" value="BCAA_Transport_ATP-bd_LivF"/>
</dbReference>
<dbReference type="InterPro" id="IPR017871">
    <property type="entry name" value="ABC_transporter-like_CS"/>
</dbReference>
<accession>A0A3M6Q0C7</accession>
<dbReference type="GO" id="GO:0016887">
    <property type="term" value="F:ATP hydrolysis activity"/>
    <property type="evidence" value="ECO:0007669"/>
    <property type="project" value="InterPro"/>
</dbReference>
<name>A0A3M6Q0C7_9BURK</name>
<dbReference type="Gene3D" id="3.40.50.300">
    <property type="entry name" value="P-loop containing nucleotide triphosphate hydrolases"/>
    <property type="match status" value="1"/>
</dbReference>
<comment type="caution">
    <text evidence="8">The sequence shown here is derived from an EMBL/GenBank/DDBJ whole genome shotgun (WGS) entry which is preliminary data.</text>
</comment>
<keyword evidence="4" id="KW-0547">Nucleotide-binding</keyword>
<evidence type="ECO:0000313" key="8">
    <source>
        <dbReference type="EMBL" id="RMW96174.1"/>
    </source>
</evidence>
<evidence type="ECO:0000313" key="10">
    <source>
        <dbReference type="Proteomes" id="UP000267035"/>
    </source>
</evidence>
<dbReference type="PROSITE" id="PS50893">
    <property type="entry name" value="ABC_TRANSPORTER_2"/>
    <property type="match status" value="1"/>
</dbReference>
<keyword evidence="10" id="KW-1185">Reference proteome</keyword>
<keyword evidence="2" id="KW-0813">Transport</keyword>
<accession>A0A3M6QVN8</accession>
<dbReference type="InterPro" id="IPR003593">
    <property type="entry name" value="AAA+_ATPase"/>
</dbReference>
<dbReference type="PANTHER" id="PTHR43820">
    <property type="entry name" value="HIGH-AFFINITY BRANCHED-CHAIN AMINO ACID TRANSPORT ATP-BINDING PROTEIN LIVF"/>
    <property type="match status" value="1"/>
</dbReference>
<evidence type="ECO:0000313" key="9">
    <source>
        <dbReference type="EMBL" id="RMX07076.1"/>
    </source>
</evidence>
<dbReference type="InterPro" id="IPR027417">
    <property type="entry name" value="P-loop_NTPase"/>
</dbReference>
<evidence type="ECO:0000256" key="3">
    <source>
        <dbReference type="ARBA" id="ARBA00022475"/>
    </source>
</evidence>
<dbReference type="Proteomes" id="UP000267035">
    <property type="component" value="Unassembled WGS sequence"/>
</dbReference>
<reference evidence="10 11" key="1">
    <citation type="submission" date="2018-10" db="EMBL/GenBank/DDBJ databases">
        <title>Comamonadaceae CDC group NO-1 genome sequencing and assembly.</title>
        <authorList>
            <person name="Bernier A.-M."/>
            <person name="Bernard K."/>
        </authorList>
    </citation>
    <scope>NUCLEOTIDE SEQUENCE [LARGE SCALE GENOMIC DNA]</scope>
    <source>
        <strain evidence="8 10">NML161473</strain>
        <strain evidence="9 11">NML180581</strain>
    </source>
</reference>
<keyword evidence="3" id="KW-0472">Membrane</keyword>
<dbReference type="PROSITE" id="PS00211">
    <property type="entry name" value="ABC_TRANSPORTER_1"/>
    <property type="match status" value="1"/>
</dbReference>